<keyword evidence="13" id="KW-1185">Reference proteome</keyword>
<name>A0A507D5A3_9FUNG</name>
<feature type="transmembrane region" description="Helical" evidence="9">
    <location>
        <begin position="106"/>
        <end position="132"/>
    </location>
</feature>
<dbReference type="GO" id="GO:0016746">
    <property type="term" value="F:acyltransferase activity"/>
    <property type="evidence" value="ECO:0007669"/>
    <property type="project" value="UniProtKB-KW"/>
</dbReference>
<sequence>MFKFFDQFLYVEHVVIARSCLLSVDCHLRTTTHLNLARQTRQLINVIHQSPYRIQMEKYSRWRDPSSGIHPMVPIIPLASNKSPIQTLSSIVKSYVLGPPLALVKLAAITLLVVVFGLFELLESLFVLVPIIHRTYARVIHFLLIRTILFLLGFFWVHTESVSIKKGARRRFKPKQLSIQSGDVIAANHTSYVDVLYLASRYAPLFVTPTQTPGQVTVETVWSAFSKSIRSPPLEQTGEPLSEVSRKARIAGRGPIVVFAEGTTSNGRGILRMTKVFEHLDPSKTKIHVIGLKYDYDDFAPTFTVGNFLTHVFVMACQWVNTLEVRYLIGEEADVQAKLPPNYTLSPDEGIIGTQVANLLNHATRLRQISSLGVKEKQEFIAYYLERERKARR</sequence>
<dbReference type="AlphaFoldDB" id="A0A507D5A3"/>
<keyword evidence="3" id="KW-0808">Transferase</keyword>
<dbReference type="GO" id="GO:0016020">
    <property type="term" value="C:membrane"/>
    <property type="evidence" value="ECO:0007669"/>
    <property type="project" value="UniProtKB-SubCell"/>
</dbReference>
<keyword evidence="7 9" id="KW-0472">Membrane</keyword>
<gene>
    <name evidence="11" type="ORF">SeLEV6574_g03133</name>
    <name evidence="12" type="ORF">SeMB42_g02962</name>
</gene>
<feature type="transmembrane region" description="Helical" evidence="9">
    <location>
        <begin position="139"/>
        <end position="157"/>
    </location>
</feature>
<evidence type="ECO:0000256" key="9">
    <source>
        <dbReference type="SAM" id="Phobius"/>
    </source>
</evidence>
<dbReference type="GO" id="GO:0006629">
    <property type="term" value="P:lipid metabolic process"/>
    <property type="evidence" value="ECO:0007669"/>
    <property type="project" value="UniProtKB-KW"/>
</dbReference>
<accession>A0A507D5A3</accession>
<comment type="similarity">
    <text evidence="2">Belongs to the 1-acyl-sn-glycerol-3-phosphate acyltransferase family.</text>
</comment>
<dbReference type="EMBL" id="QEAM01000099">
    <property type="protein sequence ID" value="TPX46624.1"/>
    <property type="molecule type" value="Genomic_DNA"/>
</dbReference>
<organism evidence="11 14">
    <name type="scientific">Synchytrium endobioticum</name>
    <dbReference type="NCBI Taxonomy" id="286115"/>
    <lineage>
        <taxon>Eukaryota</taxon>
        <taxon>Fungi</taxon>
        <taxon>Fungi incertae sedis</taxon>
        <taxon>Chytridiomycota</taxon>
        <taxon>Chytridiomycota incertae sedis</taxon>
        <taxon>Chytridiomycetes</taxon>
        <taxon>Synchytriales</taxon>
        <taxon>Synchytriaceae</taxon>
        <taxon>Synchytrium</taxon>
    </lineage>
</organism>
<dbReference type="Pfam" id="PF01553">
    <property type="entry name" value="Acyltransferase"/>
    <property type="match status" value="1"/>
</dbReference>
<dbReference type="EMBL" id="QEAN01000098">
    <property type="protein sequence ID" value="TPX48540.1"/>
    <property type="molecule type" value="Genomic_DNA"/>
</dbReference>
<keyword evidence="6" id="KW-0443">Lipid metabolism</keyword>
<dbReference type="OrthoDB" id="272512at2759"/>
<protein>
    <recommendedName>
        <fullName evidence="10">Phospholipid/glycerol acyltransferase domain-containing protein</fullName>
    </recommendedName>
</protein>
<keyword evidence="4 9" id="KW-0812">Transmembrane</keyword>
<proteinExistence type="inferred from homology"/>
<feature type="domain" description="Phospholipid/glycerol acyltransferase" evidence="10">
    <location>
        <begin position="183"/>
        <end position="295"/>
    </location>
</feature>
<evidence type="ECO:0000256" key="1">
    <source>
        <dbReference type="ARBA" id="ARBA00004370"/>
    </source>
</evidence>
<evidence type="ECO:0000256" key="5">
    <source>
        <dbReference type="ARBA" id="ARBA00022989"/>
    </source>
</evidence>
<evidence type="ECO:0000256" key="2">
    <source>
        <dbReference type="ARBA" id="ARBA00008655"/>
    </source>
</evidence>
<dbReference type="PANTHER" id="PTHR23063:SF60">
    <property type="entry name" value="LYSOPHOSPHATIDIC ACID:OLEOYL-COA ACYLTRANSFERASE 1"/>
    <property type="match status" value="1"/>
</dbReference>
<comment type="subcellular location">
    <subcellularLocation>
        <location evidence="1">Membrane</location>
    </subcellularLocation>
</comment>
<evidence type="ECO:0000256" key="7">
    <source>
        <dbReference type="ARBA" id="ARBA00023136"/>
    </source>
</evidence>
<evidence type="ECO:0000313" key="14">
    <source>
        <dbReference type="Proteomes" id="UP000320475"/>
    </source>
</evidence>
<dbReference type="InterPro" id="IPR002123">
    <property type="entry name" value="Plipid/glycerol_acylTrfase"/>
</dbReference>
<evidence type="ECO:0000313" key="13">
    <source>
        <dbReference type="Proteomes" id="UP000317494"/>
    </source>
</evidence>
<evidence type="ECO:0000256" key="8">
    <source>
        <dbReference type="ARBA" id="ARBA00023315"/>
    </source>
</evidence>
<dbReference type="SUPFAM" id="SSF69593">
    <property type="entry name" value="Glycerol-3-phosphate (1)-acyltransferase"/>
    <property type="match status" value="1"/>
</dbReference>
<evidence type="ECO:0000256" key="3">
    <source>
        <dbReference type="ARBA" id="ARBA00022679"/>
    </source>
</evidence>
<dbReference type="STRING" id="286115.A0A507D5A3"/>
<dbReference type="Proteomes" id="UP000320475">
    <property type="component" value="Unassembled WGS sequence"/>
</dbReference>
<keyword evidence="8" id="KW-0012">Acyltransferase</keyword>
<dbReference type="VEuPathDB" id="FungiDB:SeMB42_g02962"/>
<dbReference type="PANTHER" id="PTHR23063">
    <property type="entry name" value="PHOSPHOLIPID ACYLTRANSFERASE"/>
    <property type="match status" value="1"/>
</dbReference>
<evidence type="ECO:0000313" key="12">
    <source>
        <dbReference type="EMBL" id="TPX48540.1"/>
    </source>
</evidence>
<reference evidence="13 14" key="1">
    <citation type="journal article" date="2019" name="Sci. Rep.">
        <title>Comparative genomics of chytrid fungi reveal insights into the obligate biotrophic and pathogenic lifestyle of Synchytrium endobioticum.</title>
        <authorList>
            <person name="van de Vossenberg B.T.L.H."/>
            <person name="Warris S."/>
            <person name="Nguyen H.D.T."/>
            <person name="van Gent-Pelzer M.P.E."/>
            <person name="Joly D.L."/>
            <person name="van de Geest H.C."/>
            <person name="Bonants P.J.M."/>
            <person name="Smith D.S."/>
            <person name="Levesque C.A."/>
            <person name="van der Lee T.A.J."/>
        </authorList>
    </citation>
    <scope>NUCLEOTIDE SEQUENCE [LARGE SCALE GENOMIC DNA]</scope>
    <source>
        <strain evidence="11 14">LEV6574</strain>
        <strain evidence="12 13">MB42</strain>
    </source>
</reference>
<keyword evidence="5 9" id="KW-1133">Transmembrane helix</keyword>
<evidence type="ECO:0000256" key="6">
    <source>
        <dbReference type="ARBA" id="ARBA00023098"/>
    </source>
</evidence>
<evidence type="ECO:0000259" key="10">
    <source>
        <dbReference type="SMART" id="SM00563"/>
    </source>
</evidence>
<evidence type="ECO:0000256" key="4">
    <source>
        <dbReference type="ARBA" id="ARBA00022692"/>
    </source>
</evidence>
<evidence type="ECO:0000313" key="11">
    <source>
        <dbReference type="EMBL" id="TPX46624.1"/>
    </source>
</evidence>
<dbReference type="SMART" id="SM00563">
    <property type="entry name" value="PlsC"/>
    <property type="match status" value="1"/>
</dbReference>
<dbReference type="Proteomes" id="UP000317494">
    <property type="component" value="Unassembled WGS sequence"/>
</dbReference>
<comment type="caution">
    <text evidence="11">The sequence shown here is derived from an EMBL/GenBank/DDBJ whole genome shotgun (WGS) entry which is preliminary data.</text>
</comment>